<comment type="similarity">
    <text evidence="1">Belongs to the HEBP family.</text>
</comment>
<proteinExistence type="inferred from homology"/>
<dbReference type="SUPFAM" id="SSF55136">
    <property type="entry name" value="Probable bacterial effector-binding domain"/>
    <property type="match status" value="1"/>
</dbReference>
<dbReference type="AlphaFoldDB" id="C1MUT5"/>
<dbReference type="OrthoDB" id="6424451at2759"/>
<dbReference type="PANTHER" id="PTHR11220:SF72">
    <property type="entry name" value="HEME-BINDING PROTEIN 2-LIKE ISOFORM X2"/>
    <property type="match status" value="1"/>
</dbReference>
<dbReference type="Gene3D" id="3.20.80.10">
    <property type="entry name" value="Regulatory factor, effector binding domain"/>
    <property type="match status" value="1"/>
</dbReference>
<keyword evidence="4" id="KW-1185">Reference proteome</keyword>
<dbReference type="Proteomes" id="UP000001876">
    <property type="component" value="Unassembled WGS sequence"/>
</dbReference>
<dbReference type="InterPro" id="IPR006917">
    <property type="entry name" value="SOUL_heme-bd"/>
</dbReference>
<dbReference type="GeneID" id="9684690"/>
<evidence type="ECO:0000256" key="1">
    <source>
        <dbReference type="ARBA" id="ARBA00009817"/>
    </source>
</evidence>
<dbReference type="KEGG" id="mpp:MICPUCDRAFT_40281"/>
<gene>
    <name evidence="3" type="ORF">MICPUCDRAFT_40281</name>
</gene>
<feature type="signal peptide" evidence="2">
    <location>
        <begin position="1"/>
        <end position="17"/>
    </location>
</feature>
<feature type="chain" id="PRO_5002912082" evidence="2">
    <location>
        <begin position="18"/>
        <end position="241"/>
    </location>
</feature>
<dbReference type="Pfam" id="PF04832">
    <property type="entry name" value="SOUL"/>
    <property type="match status" value="1"/>
</dbReference>
<organism evidence="4">
    <name type="scientific">Micromonas pusilla (strain CCMP1545)</name>
    <name type="common">Picoplanktonic green alga</name>
    <dbReference type="NCBI Taxonomy" id="564608"/>
    <lineage>
        <taxon>Eukaryota</taxon>
        <taxon>Viridiplantae</taxon>
        <taxon>Chlorophyta</taxon>
        <taxon>Mamiellophyceae</taxon>
        <taxon>Mamiellales</taxon>
        <taxon>Mamiellaceae</taxon>
        <taxon>Micromonas</taxon>
    </lineage>
</organism>
<dbReference type="InterPro" id="IPR011256">
    <property type="entry name" value="Reg_factor_effector_dom_sf"/>
</dbReference>
<accession>C1MUT5</accession>
<dbReference type="eggNOG" id="ENOG502RXJR">
    <property type="taxonomic scope" value="Eukaryota"/>
</dbReference>
<dbReference type="EMBL" id="GG663740">
    <property type="protein sequence ID" value="EEH56686.1"/>
    <property type="molecule type" value="Genomic_DNA"/>
</dbReference>
<dbReference type="PANTHER" id="PTHR11220">
    <property type="entry name" value="HEME-BINDING PROTEIN-RELATED"/>
    <property type="match status" value="1"/>
</dbReference>
<dbReference type="PROSITE" id="PS51257">
    <property type="entry name" value="PROKAR_LIPOPROTEIN"/>
    <property type="match status" value="1"/>
</dbReference>
<evidence type="ECO:0000256" key="2">
    <source>
        <dbReference type="SAM" id="SignalP"/>
    </source>
</evidence>
<evidence type="ECO:0000313" key="4">
    <source>
        <dbReference type="Proteomes" id="UP000001876"/>
    </source>
</evidence>
<name>C1MUT5_MICPC</name>
<protein>
    <submittedName>
        <fullName evidence="3">Predicted protein</fullName>
    </submittedName>
</protein>
<dbReference type="GO" id="GO:0020037">
    <property type="term" value="F:heme binding"/>
    <property type="evidence" value="ECO:0007669"/>
    <property type="project" value="TreeGrafter"/>
</dbReference>
<reference evidence="3 4" key="1">
    <citation type="journal article" date="2009" name="Science">
        <title>Green evolution and dynamic adaptations revealed by genomes of the marine picoeukaryotes Micromonas.</title>
        <authorList>
            <person name="Worden A.Z."/>
            <person name="Lee J.H."/>
            <person name="Mock T."/>
            <person name="Rouze P."/>
            <person name="Simmons M.P."/>
            <person name="Aerts A.L."/>
            <person name="Allen A.E."/>
            <person name="Cuvelier M.L."/>
            <person name="Derelle E."/>
            <person name="Everett M.V."/>
            <person name="Foulon E."/>
            <person name="Grimwood J."/>
            <person name="Gundlach H."/>
            <person name="Henrissat B."/>
            <person name="Napoli C."/>
            <person name="McDonald S.M."/>
            <person name="Parker M.S."/>
            <person name="Rombauts S."/>
            <person name="Salamov A."/>
            <person name="Von Dassow P."/>
            <person name="Badger J.H."/>
            <person name="Coutinho P.M."/>
            <person name="Demir E."/>
            <person name="Dubchak I."/>
            <person name="Gentemann C."/>
            <person name="Eikrem W."/>
            <person name="Gready J.E."/>
            <person name="John U."/>
            <person name="Lanier W."/>
            <person name="Lindquist E.A."/>
            <person name="Lucas S."/>
            <person name="Mayer K.F."/>
            <person name="Moreau H."/>
            <person name="Not F."/>
            <person name="Otillar R."/>
            <person name="Panaud O."/>
            <person name="Pangilinan J."/>
            <person name="Paulsen I."/>
            <person name="Piegu B."/>
            <person name="Poliakov A."/>
            <person name="Robbens S."/>
            <person name="Schmutz J."/>
            <person name="Toulza E."/>
            <person name="Wyss T."/>
            <person name="Zelensky A."/>
            <person name="Zhou K."/>
            <person name="Armbrust E.V."/>
            <person name="Bhattacharya D."/>
            <person name="Goodenough U.W."/>
            <person name="Van de Peer Y."/>
            <person name="Grigoriev I.V."/>
        </authorList>
    </citation>
    <scope>NUCLEOTIDE SEQUENCE [LARGE SCALE GENOMIC DNA]</scope>
    <source>
        <strain evidence="3 4">CCMP1545</strain>
    </source>
</reference>
<dbReference type="RefSeq" id="XP_003059554.1">
    <property type="nucleotide sequence ID" value="XM_003059508.1"/>
</dbReference>
<sequence length="241" mass="25743">MARAAVVLLALLALACARPSSSARVLNAAETSDVASVEASDAPAFCHGIDCPAFDVVKTTDAYEVRKYPGELKWTTTTVTGLTYDAAVSAGFERLFGYISGANAKREKIEMTAPVRVRVVPGEGPFCESNFTVSFFVPFAPDGGRATQIDPPKPVDERVKNEVDACAFTARVKTFGGWARETSILAAATDLSDALRADGEVDAANAGKDHFFYAGYDSPFTIAGRHNEVWFVVPDPDCETS</sequence>
<dbReference type="FunFam" id="3.20.80.10:FF:000002">
    <property type="entry name" value="Heme-binding protein 2"/>
    <property type="match status" value="1"/>
</dbReference>
<keyword evidence="2" id="KW-0732">Signal</keyword>
<dbReference type="OMA" id="HCEVWYV"/>
<evidence type="ECO:0000313" key="3">
    <source>
        <dbReference type="EMBL" id="EEH56686.1"/>
    </source>
</evidence>